<gene>
    <name evidence="2" type="ORF">MPDQ_001303</name>
</gene>
<sequence length="93" mass="10331">MSAERCANENTTAPEHPQDQAQSGEFRCVERQCTPRVSTYAVIRDRRGFHRGGRTAGISSNSQTSPFPSSVHVTLWHSVRPAIEYDFSSFSSA</sequence>
<feature type="compositionally biased region" description="Polar residues" evidence="1">
    <location>
        <begin position="8"/>
        <end position="23"/>
    </location>
</feature>
<feature type="compositionally biased region" description="Low complexity" evidence="1">
    <location>
        <begin position="59"/>
        <end position="68"/>
    </location>
</feature>
<organism evidence="2 3">
    <name type="scientific">Monascus purpureus</name>
    <name type="common">Red mold</name>
    <name type="synonym">Monascus anka</name>
    <dbReference type="NCBI Taxonomy" id="5098"/>
    <lineage>
        <taxon>Eukaryota</taxon>
        <taxon>Fungi</taxon>
        <taxon>Dikarya</taxon>
        <taxon>Ascomycota</taxon>
        <taxon>Pezizomycotina</taxon>
        <taxon>Eurotiomycetes</taxon>
        <taxon>Eurotiomycetidae</taxon>
        <taxon>Eurotiales</taxon>
        <taxon>Aspergillaceae</taxon>
        <taxon>Monascus</taxon>
    </lineage>
</organism>
<dbReference type="AlphaFoldDB" id="A0A507QMW6"/>
<name>A0A507QMW6_MONPU</name>
<feature type="region of interest" description="Disordered" evidence="1">
    <location>
        <begin position="1"/>
        <end position="24"/>
    </location>
</feature>
<protein>
    <submittedName>
        <fullName evidence="2">Uncharacterized protein</fullName>
    </submittedName>
</protein>
<accession>A0A507QMW6</accession>
<keyword evidence="3" id="KW-1185">Reference proteome</keyword>
<evidence type="ECO:0000256" key="1">
    <source>
        <dbReference type="SAM" id="MobiDB-lite"/>
    </source>
</evidence>
<evidence type="ECO:0000313" key="2">
    <source>
        <dbReference type="EMBL" id="TQB69856.1"/>
    </source>
</evidence>
<proteinExistence type="predicted"/>
<dbReference type="Proteomes" id="UP000319663">
    <property type="component" value="Unassembled WGS sequence"/>
</dbReference>
<reference evidence="2 3" key="1">
    <citation type="submission" date="2019-06" db="EMBL/GenBank/DDBJ databases">
        <title>Wine fermentation using esterase from Monascus purpureus.</title>
        <authorList>
            <person name="Geng C."/>
            <person name="Zhang Y."/>
        </authorList>
    </citation>
    <scope>NUCLEOTIDE SEQUENCE [LARGE SCALE GENOMIC DNA]</scope>
    <source>
        <strain evidence="2">HQ1</strain>
    </source>
</reference>
<feature type="region of interest" description="Disordered" evidence="1">
    <location>
        <begin position="48"/>
        <end position="68"/>
    </location>
</feature>
<dbReference type="EMBL" id="VIFY01000133">
    <property type="protein sequence ID" value="TQB69856.1"/>
    <property type="molecule type" value="Genomic_DNA"/>
</dbReference>
<evidence type="ECO:0000313" key="3">
    <source>
        <dbReference type="Proteomes" id="UP000319663"/>
    </source>
</evidence>
<comment type="caution">
    <text evidence="2">The sequence shown here is derived from an EMBL/GenBank/DDBJ whole genome shotgun (WGS) entry which is preliminary data.</text>
</comment>